<protein>
    <submittedName>
        <fullName evidence="1">Uncharacterized protein</fullName>
    </submittedName>
</protein>
<evidence type="ECO:0000313" key="1">
    <source>
        <dbReference type="EMBL" id="KAK8978770.1"/>
    </source>
</evidence>
<gene>
    <name evidence="1" type="ORF">V6N11_029138</name>
</gene>
<proteinExistence type="predicted"/>
<accession>A0ABR2NRG7</accession>
<sequence length="69" mass="7372">MMVMAGIEAWVPTDGRGMVMETVNDGSGFHLRLTMTWLDGDVAWFCGDSSSARGWSTMATVADVVSGRG</sequence>
<comment type="caution">
    <text evidence="1">The sequence shown here is derived from an EMBL/GenBank/DDBJ whole genome shotgun (WGS) entry which is preliminary data.</text>
</comment>
<dbReference type="EMBL" id="JBBPBN010000109">
    <property type="protein sequence ID" value="KAK8978770.1"/>
    <property type="molecule type" value="Genomic_DNA"/>
</dbReference>
<evidence type="ECO:0000313" key="2">
    <source>
        <dbReference type="Proteomes" id="UP001396334"/>
    </source>
</evidence>
<organism evidence="1 2">
    <name type="scientific">Hibiscus sabdariffa</name>
    <name type="common">roselle</name>
    <dbReference type="NCBI Taxonomy" id="183260"/>
    <lineage>
        <taxon>Eukaryota</taxon>
        <taxon>Viridiplantae</taxon>
        <taxon>Streptophyta</taxon>
        <taxon>Embryophyta</taxon>
        <taxon>Tracheophyta</taxon>
        <taxon>Spermatophyta</taxon>
        <taxon>Magnoliopsida</taxon>
        <taxon>eudicotyledons</taxon>
        <taxon>Gunneridae</taxon>
        <taxon>Pentapetalae</taxon>
        <taxon>rosids</taxon>
        <taxon>malvids</taxon>
        <taxon>Malvales</taxon>
        <taxon>Malvaceae</taxon>
        <taxon>Malvoideae</taxon>
        <taxon>Hibiscus</taxon>
    </lineage>
</organism>
<dbReference type="Proteomes" id="UP001396334">
    <property type="component" value="Unassembled WGS sequence"/>
</dbReference>
<keyword evidence="2" id="KW-1185">Reference proteome</keyword>
<reference evidence="1 2" key="1">
    <citation type="journal article" date="2024" name="G3 (Bethesda)">
        <title>Genome assembly of Hibiscus sabdariffa L. provides insights into metabolisms of medicinal natural products.</title>
        <authorList>
            <person name="Kim T."/>
        </authorList>
    </citation>
    <scope>NUCLEOTIDE SEQUENCE [LARGE SCALE GENOMIC DNA]</scope>
    <source>
        <strain evidence="1">TK-2024</strain>
        <tissue evidence="1">Old leaves</tissue>
    </source>
</reference>
<name>A0ABR2NRG7_9ROSI</name>